<protein>
    <recommendedName>
        <fullName evidence="6">Arylsulfotransferase</fullName>
    </recommendedName>
</protein>
<evidence type="ECO:0000313" key="5">
    <source>
        <dbReference type="Proteomes" id="UP000237481"/>
    </source>
</evidence>
<evidence type="ECO:0008006" key="6">
    <source>
        <dbReference type="Google" id="ProtNLM"/>
    </source>
</evidence>
<evidence type="ECO:0000256" key="2">
    <source>
        <dbReference type="SAM" id="Phobius"/>
    </source>
</evidence>
<accession>A0A2S4KPP9</accession>
<feature type="transmembrane region" description="Helical" evidence="2">
    <location>
        <begin position="525"/>
        <end position="545"/>
    </location>
</feature>
<dbReference type="OrthoDB" id="5427350at2759"/>
<feature type="signal peptide" evidence="3">
    <location>
        <begin position="1"/>
        <end position="21"/>
    </location>
</feature>
<comment type="caution">
    <text evidence="4">The sequence shown here is derived from an EMBL/GenBank/DDBJ whole genome shotgun (WGS) entry which is preliminary data.</text>
</comment>
<name>A0A2S4KPP9_9HYPO</name>
<evidence type="ECO:0000256" key="1">
    <source>
        <dbReference type="SAM" id="MobiDB-lite"/>
    </source>
</evidence>
<sequence>MGHRMALPSLLLIGAAGLGHGAETRSEPYFEASTWYDWGLYGAYPRQSYQSFGGTPPKLNLVQRHSRCHDGLVFLEPRGVYVDMPGPVIVDNDGSLVWMQTAWGEAMDVKVQQFNGSNYITFWHGTDNGTFGDGGYIMLDESYEVFKTITPVGGVKGDLHEFRITQHGTALIAMHQETQAPMSGNGLPTRWIYDSIFQEIDLHSGELLFEWHASDYFPIDESRAPCDGQGDDTSNAFDFFHINSIDKGADGNYLVSSRYMCAVACISREDGRVLWQLGGENNDFDDLSHGGATNFTWNRHASWYENTTLTVLDNGSNGDINTAGHSRGLMIELDLEGMTAALVHSYVSPQMLLAPSQGSVQVLPNNNVLVGWGHTPAYTEFSLDGEVLCDTHLGPVRLANLGWVNSYRTFKFNWVGRPNTVPDVAMRPEEKAVYVSWNGATEVDTWVLQSGPSPDLDPFVEHKTVVKTTFETRISVPSDANEFVRVVALDARRRVLGYSNVVSTRIRTATEPLPAPPRATKPAPATPLALTFFGLAAGVAVVHLFRGMCRRGLCGLWRTAVPSYRYQPLPTSQKQWPPPTQKGLERNAAAFQV</sequence>
<keyword evidence="2" id="KW-0812">Transmembrane</keyword>
<dbReference type="STRING" id="94208.A0A2S4KPP9"/>
<gene>
    <name evidence="4" type="ORF">TPAR_07616</name>
</gene>
<dbReference type="AlphaFoldDB" id="A0A2S4KPP9"/>
<dbReference type="PANTHER" id="PTHR35340">
    <property type="entry name" value="PQQ ENZYME REPEAT PROTEIN-RELATED"/>
    <property type="match status" value="1"/>
</dbReference>
<keyword evidence="2" id="KW-1133">Transmembrane helix</keyword>
<keyword evidence="5" id="KW-1185">Reference proteome</keyword>
<keyword evidence="3" id="KW-0732">Signal</keyword>
<dbReference type="InterPro" id="IPR053143">
    <property type="entry name" value="Arylsulfate_ST"/>
</dbReference>
<dbReference type="Proteomes" id="UP000237481">
    <property type="component" value="Unassembled WGS sequence"/>
</dbReference>
<organism evidence="4 5">
    <name type="scientific">Tolypocladium paradoxum</name>
    <dbReference type="NCBI Taxonomy" id="94208"/>
    <lineage>
        <taxon>Eukaryota</taxon>
        <taxon>Fungi</taxon>
        <taxon>Dikarya</taxon>
        <taxon>Ascomycota</taxon>
        <taxon>Pezizomycotina</taxon>
        <taxon>Sordariomycetes</taxon>
        <taxon>Hypocreomycetidae</taxon>
        <taxon>Hypocreales</taxon>
        <taxon>Ophiocordycipitaceae</taxon>
        <taxon>Tolypocladium</taxon>
    </lineage>
</organism>
<feature type="chain" id="PRO_5015645355" description="Arylsulfotransferase" evidence="3">
    <location>
        <begin position="22"/>
        <end position="593"/>
    </location>
</feature>
<keyword evidence="2" id="KW-0472">Membrane</keyword>
<evidence type="ECO:0000256" key="3">
    <source>
        <dbReference type="SAM" id="SignalP"/>
    </source>
</evidence>
<reference evidence="4 5" key="1">
    <citation type="submission" date="2018-01" db="EMBL/GenBank/DDBJ databases">
        <title>Harnessing the power of phylogenomics to disentangle the directionality and signatures of interkingdom host jumping in the parasitic fungal genus Tolypocladium.</title>
        <authorList>
            <person name="Quandt C.A."/>
            <person name="Patterson W."/>
            <person name="Spatafora J.W."/>
        </authorList>
    </citation>
    <scope>NUCLEOTIDE SEQUENCE [LARGE SCALE GENOMIC DNA]</scope>
    <source>
        <strain evidence="4 5">NRBC 100945</strain>
    </source>
</reference>
<proteinExistence type="predicted"/>
<feature type="region of interest" description="Disordered" evidence="1">
    <location>
        <begin position="569"/>
        <end position="593"/>
    </location>
</feature>
<dbReference type="Pfam" id="PF14269">
    <property type="entry name" value="Arylsulfotran_2"/>
    <property type="match status" value="1"/>
</dbReference>
<dbReference type="InterPro" id="IPR039535">
    <property type="entry name" value="ASST-like"/>
</dbReference>
<dbReference type="EMBL" id="PKSG01000892">
    <property type="protein sequence ID" value="POR32161.1"/>
    <property type="molecule type" value="Genomic_DNA"/>
</dbReference>
<dbReference type="PANTHER" id="PTHR35340:SF5">
    <property type="entry name" value="ASST-DOMAIN-CONTAINING PROTEIN"/>
    <property type="match status" value="1"/>
</dbReference>
<evidence type="ECO:0000313" key="4">
    <source>
        <dbReference type="EMBL" id="POR32161.1"/>
    </source>
</evidence>